<gene>
    <name evidence="11" type="ORF">LWI28_018574</name>
</gene>
<keyword evidence="7" id="KW-0325">Glycoprotein</keyword>
<dbReference type="SUPFAM" id="SSF56112">
    <property type="entry name" value="Protein kinase-like (PK-like)"/>
    <property type="match status" value="1"/>
</dbReference>
<feature type="transmembrane region" description="Helical" evidence="10">
    <location>
        <begin position="6"/>
        <end position="27"/>
    </location>
</feature>
<feature type="binding site" evidence="8">
    <location>
        <position position="103"/>
    </location>
    <ligand>
        <name>ATP</name>
        <dbReference type="ChEBI" id="CHEBI:30616"/>
    </ligand>
</feature>
<dbReference type="PANTHER" id="PTHR27009">
    <property type="entry name" value="RUST RESISTANCE KINASE LR10-RELATED"/>
    <property type="match status" value="1"/>
</dbReference>
<dbReference type="InterPro" id="IPR017441">
    <property type="entry name" value="Protein_kinase_ATP_BS"/>
</dbReference>
<sequence length="202" mass="22383">MLTLSLGIAAVVVGIIIILSIFLIRGLRRNFILHMFAKFSKNKTENSQNMEAFIKNFGSLAPKRYNYSDVKKMTESFSNKLGQGGYGDVYKGKLPDNRLVAVKFLKESKGNGEEFINELEPGNDFELHGAIIEEEKELAKKMVLVSLWCIQTIPSDRPSITRVVEMLEGGLECLQVPPKPSLASQTRSPQHFSAIASSSSTA</sequence>
<comment type="caution">
    <text evidence="11">The sequence shown here is derived from an EMBL/GenBank/DDBJ whole genome shotgun (WGS) entry which is preliminary data.</text>
</comment>
<feature type="region of interest" description="Disordered" evidence="9">
    <location>
        <begin position="180"/>
        <end position="202"/>
    </location>
</feature>
<keyword evidence="8" id="KW-0067">ATP-binding</keyword>
<keyword evidence="2" id="KW-0418">Kinase</keyword>
<dbReference type="GO" id="GO:0004674">
    <property type="term" value="F:protein serine/threonine kinase activity"/>
    <property type="evidence" value="ECO:0007669"/>
    <property type="project" value="UniProtKB-KW"/>
</dbReference>
<keyword evidence="2" id="KW-0808">Transferase</keyword>
<evidence type="ECO:0000256" key="2">
    <source>
        <dbReference type="ARBA" id="ARBA00022527"/>
    </source>
</evidence>
<accession>A0AAD5IF36</accession>
<comment type="subcellular location">
    <subcellularLocation>
        <location evidence="1">Membrane</location>
        <topology evidence="1">Single-pass type I membrane protein</topology>
    </subcellularLocation>
</comment>
<reference evidence="11" key="1">
    <citation type="journal article" date="2022" name="Plant J.">
        <title>Strategies of tolerance reflected in two North American maple genomes.</title>
        <authorList>
            <person name="McEvoy S.L."/>
            <person name="Sezen U.U."/>
            <person name="Trouern-Trend A."/>
            <person name="McMahon S.M."/>
            <person name="Schaberg P.G."/>
            <person name="Yang J."/>
            <person name="Wegrzyn J.L."/>
            <person name="Swenson N.G."/>
        </authorList>
    </citation>
    <scope>NUCLEOTIDE SEQUENCE</scope>
    <source>
        <strain evidence="11">91603</strain>
    </source>
</reference>
<dbReference type="InterPro" id="IPR011009">
    <property type="entry name" value="Kinase-like_dom_sf"/>
</dbReference>
<dbReference type="PROSITE" id="PS00107">
    <property type="entry name" value="PROTEIN_KINASE_ATP"/>
    <property type="match status" value="1"/>
</dbReference>
<proteinExistence type="predicted"/>
<evidence type="ECO:0000256" key="8">
    <source>
        <dbReference type="PROSITE-ProRule" id="PRU10141"/>
    </source>
</evidence>
<keyword evidence="2" id="KW-0723">Serine/threonine-protein kinase</keyword>
<evidence type="ECO:0000313" key="12">
    <source>
        <dbReference type="Proteomes" id="UP001064489"/>
    </source>
</evidence>
<feature type="compositionally biased region" description="Polar residues" evidence="9">
    <location>
        <begin position="182"/>
        <end position="202"/>
    </location>
</feature>
<dbReference type="Proteomes" id="UP001064489">
    <property type="component" value="Chromosome 2"/>
</dbReference>
<keyword evidence="6 10" id="KW-0472">Membrane</keyword>
<organism evidence="11 12">
    <name type="scientific">Acer negundo</name>
    <name type="common">Box elder</name>
    <dbReference type="NCBI Taxonomy" id="4023"/>
    <lineage>
        <taxon>Eukaryota</taxon>
        <taxon>Viridiplantae</taxon>
        <taxon>Streptophyta</taxon>
        <taxon>Embryophyta</taxon>
        <taxon>Tracheophyta</taxon>
        <taxon>Spermatophyta</taxon>
        <taxon>Magnoliopsida</taxon>
        <taxon>eudicotyledons</taxon>
        <taxon>Gunneridae</taxon>
        <taxon>Pentapetalae</taxon>
        <taxon>rosids</taxon>
        <taxon>malvids</taxon>
        <taxon>Sapindales</taxon>
        <taxon>Sapindaceae</taxon>
        <taxon>Hippocastanoideae</taxon>
        <taxon>Acereae</taxon>
        <taxon>Acer</taxon>
    </lineage>
</organism>
<evidence type="ECO:0000256" key="1">
    <source>
        <dbReference type="ARBA" id="ARBA00004479"/>
    </source>
</evidence>
<keyword evidence="3 10" id="KW-0812">Transmembrane</keyword>
<dbReference type="EMBL" id="JAJSOW010000106">
    <property type="protein sequence ID" value="KAI9161550.1"/>
    <property type="molecule type" value="Genomic_DNA"/>
</dbReference>
<dbReference type="GO" id="GO:0005524">
    <property type="term" value="F:ATP binding"/>
    <property type="evidence" value="ECO:0007669"/>
    <property type="project" value="UniProtKB-UniRule"/>
</dbReference>
<dbReference type="InterPro" id="IPR045874">
    <property type="entry name" value="LRK10/LRL21-25-like"/>
</dbReference>
<evidence type="ECO:0000256" key="5">
    <source>
        <dbReference type="ARBA" id="ARBA00022989"/>
    </source>
</evidence>
<keyword evidence="12" id="KW-1185">Reference proteome</keyword>
<keyword evidence="4" id="KW-0732">Signal</keyword>
<evidence type="ECO:0000256" key="4">
    <source>
        <dbReference type="ARBA" id="ARBA00022729"/>
    </source>
</evidence>
<evidence type="ECO:0000256" key="9">
    <source>
        <dbReference type="SAM" id="MobiDB-lite"/>
    </source>
</evidence>
<dbReference type="GO" id="GO:0016020">
    <property type="term" value="C:membrane"/>
    <property type="evidence" value="ECO:0007669"/>
    <property type="project" value="UniProtKB-SubCell"/>
</dbReference>
<evidence type="ECO:0000256" key="3">
    <source>
        <dbReference type="ARBA" id="ARBA00022692"/>
    </source>
</evidence>
<dbReference type="Gene3D" id="3.30.200.20">
    <property type="entry name" value="Phosphorylase Kinase, domain 1"/>
    <property type="match status" value="1"/>
</dbReference>
<evidence type="ECO:0000256" key="6">
    <source>
        <dbReference type="ARBA" id="ARBA00023136"/>
    </source>
</evidence>
<keyword evidence="8" id="KW-0547">Nucleotide-binding</keyword>
<evidence type="ECO:0000313" key="11">
    <source>
        <dbReference type="EMBL" id="KAI9161550.1"/>
    </source>
</evidence>
<evidence type="ECO:0000256" key="10">
    <source>
        <dbReference type="SAM" id="Phobius"/>
    </source>
</evidence>
<reference evidence="11" key="2">
    <citation type="submission" date="2023-02" db="EMBL/GenBank/DDBJ databases">
        <authorList>
            <person name="Swenson N.G."/>
            <person name="Wegrzyn J.L."/>
            <person name="Mcevoy S.L."/>
        </authorList>
    </citation>
    <scope>NUCLEOTIDE SEQUENCE</scope>
    <source>
        <strain evidence="11">91603</strain>
        <tissue evidence="11">Leaf</tissue>
    </source>
</reference>
<protein>
    <submittedName>
        <fullName evidence="11">Uncharacterized protein</fullName>
    </submittedName>
</protein>
<name>A0AAD5IF36_ACENE</name>
<keyword evidence="5 10" id="KW-1133">Transmembrane helix</keyword>
<evidence type="ECO:0000256" key="7">
    <source>
        <dbReference type="ARBA" id="ARBA00023180"/>
    </source>
</evidence>
<dbReference type="AlphaFoldDB" id="A0AAD5IF36"/>